<dbReference type="GeneID" id="17326054"/>
<dbReference type="Proteomes" id="UP000012073">
    <property type="component" value="Unassembled WGS sequence"/>
</dbReference>
<organism evidence="1 2">
    <name type="scientific">Chondrus crispus</name>
    <name type="common">Carrageen Irish moss</name>
    <name type="synonym">Polymorpha crispa</name>
    <dbReference type="NCBI Taxonomy" id="2769"/>
    <lineage>
        <taxon>Eukaryota</taxon>
        <taxon>Rhodophyta</taxon>
        <taxon>Florideophyceae</taxon>
        <taxon>Rhodymeniophycidae</taxon>
        <taxon>Gigartinales</taxon>
        <taxon>Gigartinaceae</taxon>
        <taxon>Chondrus</taxon>
    </lineage>
</organism>
<name>R7QIW5_CHOCR</name>
<proteinExistence type="predicted"/>
<gene>
    <name evidence="1" type="ORF">CHC_T00006182001</name>
</gene>
<sequence length="294" mass="34566">MIVTYKRIYLKLHELSFYDDMRKPCPLFYTQSTLHHVKSKLLANTARTQPPQHNPQQTAPRLPTIRIRSFRPPYVLRHAIPLVPVNRRDPPARQRSGLLRVPLARVYDTVQVGMAIRTPAIHVLVRRLVRRLVLLPRLRVHRRAGFITIVRLPPRREDLLTPGRASPGREGALVDVDRAAAAANAGRAVRRRAAHRVLQCAEAVQLVARHEERRLRRTLVRRPRRRRPRLRHHVRRLGLVDLHAWPGPLHLLRVRDEVVLVPLQARLLLARLRQRAGVRRLGRRRARWRRRRRR</sequence>
<evidence type="ECO:0000313" key="2">
    <source>
        <dbReference type="Proteomes" id="UP000012073"/>
    </source>
</evidence>
<protein>
    <submittedName>
        <fullName evidence="1">Uncharacterized protein</fullName>
    </submittedName>
</protein>
<accession>R7QIW5</accession>
<reference evidence="2" key="1">
    <citation type="journal article" date="2013" name="Proc. Natl. Acad. Sci. U.S.A.">
        <title>Genome structure and metabolic features in the red seaweed Chondrus crispus shed light on evolution of the Archaeplastida.</title>
        <authorList>
            <person name="Collen J."/>
            <person name="Porcel B."/>
            <person name="Carre W."/>
            <person name="Ball S.G."/>
            <person name="Chaparro C."/>
            <person name="Tonon T."/>
            <person name="Barbeyron T."/>
            <person name="Michel G."/>
            <person name="Noel B."/>
            <person name="Valentin K."/>
            <person name="Elias M."/>
            <person name="Artiguenave F."/>
            <person name="Arun A."/>
            <person name="Aury J.M."/>
            <person name="Barbosa-Neto J.F."/>
            <person name="Bothwell J.H."/>
            <person name="Bouget F.Y."/>
            <person name="Brillet L."/>
            <person name="Cabello-Hurtado F."/>
            <person name="Capella-Gutierrez S."/>
            <person name="Charrier B."/>
            <person name="Cladiere L."/>
            <person name="Cock J.M."/>
            <person name="Coelho S.M."/>
            <person name="Colleoni C."/>
            <person name="Czjzek M."/>
            <person name="Da Silva C."/>
            <person name="Delage L."/>
            <person name="Denoeud F."/>
            <person name="Deschamps P."/>
            <person name="Dittami S.M."/>
            <person name="Gabaldon T."/>
            <person name="Gachon C.M."/>
            <person name="Groisillier A."/>
            <person name="Herve C."/>
            <person name="Jabbari K."/>
            <person name="Katinka M."/>
            <person name="Kloareg B."/>
            <person name="Kowalczyk N."/>
            <person name="Labadie K."/>
            <person name="Leblanc C."/>
            <person name="Lopez P.J."/>
            <person name="McLachlan D.H."/>
            <person name="Meslet-Cladiere L."/>
            <person name="Moustafa A."/>
            <person name="Nehr Z."/>
            <person name="Nyvall Collen P."/>
            <person name="Panaud O."/>
            <person name="Partensky F."/>
            <person name="Poulain J."/>
            <person name="Rensing S.A."/>
            <person name="Rousvoal S."/>
            <person name="Samson G."/>
            <person name="Symeonidi A."/>
            <person name="Weissenbach J."/>
            <person name="Zambounis A."/>
            <person name="Wincker P."/>
            <person name="Boyen C."/>
        </authorList>
    </citation>
    <scope>NUCLEOTIDE SEQUENCE [LARGE SCALE GENOMIC DNA]</scope>
    <source>
        <strain evidence="2">cv. Stackhouse</strain>
    </source>
</reference>
<evidence type="ECO:0000313" key="1">
    <source>
        <dbReference type="EMBL" id="CDF38452.1"/>
    </source>
</evidence>
<keyword evidence="2" id="KW-1185">Reference proteome</keyword>
<dbReference type="RefSeq" id="XP_005718345.1">
    <property type="nucleotide sequence ID" value="XM_005718288.1"/>
</dbReference>
<dbReference type="EMBL" id="HG001932">
    <property type="protein sequence ID" value="CDF38452.1"/>
    <property type="molecule type" value="Genomic_DNA"/>
</dbReference>
<dbReference type="Gramene" id="CDF38452">
    <property type="protein sequence ID" value="CDF38452"/>
    <property type="gene ID" value="CHC_T00006182001"/>
</dbReference>
<dbReference type="KEGG" id="ccp:CHC_T00006182001"/>
<dbReference type="AlphaFoldDB" id="R7QIW5"/>